<evidence type="ECO:0000313" key="1">
    <source>
        <dbReference type="EMBL" id="MCJ8501408.1"/>
    </source>
</evidence>
<evidence type="ECO:0000313" key="2">
    <source>
        <dbReference type="Proteomes" id="UP001165427"/>
    </source>
</evidence>
<gene>
    <name evidence="1" type="ORF">MRX98_12555</name>
</gene>
<reference evidence="1" key="1">
    <citation type="submission" date="2022-04" db="EMBL/GenBank/DDBJ databases">
        <title>Desulfatitalea alkaliphila sp. nov., a novel anaerobic sulfate-reducing bacterium isolated from terrestrial mud volcano, Taman Peninsula, Russia.</title>
        <authorList>
            <person name="Khomyakova M.A."/>
            <person name="Merkel A.Y."/>
            <person name="Slobodkin A.I."/>
        </authorList>
    </citation>
    <scope>NUCLEOTIDE SEQUENCE</scope>
    <source>
        <strain evidence="1">M08but</strain>
    </source>
</reference>
<protein>
    <submittedName>
        <fullName evidence="1">Uncharacterized protein</fullName>
    </submittedName>
</protein>
<organism evidence="1 2">
    <name type="scientific">Desulfatitalea alkaliphila</name>
    <dbReference type="NCBI Taxonomy" id="2929485"/>
    <lineage>
        <taxon>Bacteria</taxon>
        <taxon>Pseudomonadati</taxon>
        <taxon>Thermodesulfobacteriota</taxon>
        <taxon>Desulfobacteria</taxon>
        <taxon>Desulfobacterales</taxon>
        <taxon>Desulfosarcinaceae</taxon>
        <taxon>Desulfatitalea</taxon>
    </lineage>
</organism>
<sequence>MKQILEQNSDAIREAGQALVDIGSELAAGRIDDAFERMEAARQKYVEWQELDQAILDIEEAVSNRTNTLAVQQILTELISSVLGIAIRKEMN</sequence>
<accession>A0AA41R4K4</accession>
<name>A0AA41R4K4_9BACT</name>
<comment type="caution">
    <text evidence="1">The sequence shown here is derived from an EMBL/GenBank/DDBJ whole genome shotgun (WGS) entry which is preliminary data.</text>
</comment>
<dbReference type="AlphaFoldDB" id="A0AA41R4K4"/>
<dbReference type="Proteomes" id="UP001165427">
    <property type="component" value="Unassembled WGS sequence"/>
</dbReference>
<dbReference type="RefSeq" id="WP_246908982.1">
    <property type="nucleotide sequence ID" value="NZ_JALJRB010000013.1"/>
</dbReference>
<keyword evidence="2" id="KW-1185">Reference proteome</keyword>
<dbReference type="EMBL" id="JALJRB010000013">
    <property type="protein sequence ID" value="MCJ8501408.1"/>
    <property type="molecule type" value="Genomic_DNA"/>
</dbReference>
<proteinExistence type="predicted"/>